<dbReference type="EMBL" id="QEWQ01000006">
    <property type="protein sequence ID" value="PWD80362.1"/>
    <property type="molecule type" value="Genomic_DNA"/>
</dbReference>
<dbReference type="InterPro" id="IPR009194">
    <property type="entry name" value="AdoTrfase_EutT"/>
</dbReference>
<proteinExistence type="predicted"/>
<dbReference type="NCBIfam" id="NF011595">
    <property type="entry name" value="PRK15020.1"/>
    <property type="match status" value="1"/>
</dbReference>
<reference evidence="6" key="1">
    <citation type="submission" date="2018-05" db="EMBL/GenBank/DDBJ databases">
        <title>Ignatzschineria dubaiensis sp. nov., isolated from necrotic foot tissues of dromedaries (Camelus dromedarius) and associated maggots in Dubai, United Arab Emirates.</title>
        <authorList>
            <person name="Tsang C.C."/>
            <person name="Tang J.Y.M."/>
            <person name="Fong J.Y.H."/>
            <person name="Kinne J."/>
            <person name="Lee H.H."/>
            <person name="Joseph M."/>
            <person name="Jose S."/>
            <person name="Schuster R.K."/>
            <person name="Tang Y."/>
            <person name="Sivakumar S."/>
            <person name="Chen J.H.K."/>
            <person name="Teng J.L.L."/>
            <person name="Lau S.K.P."/>
            <person name="Wernery U."/>
            <person name="Woo P.C.Y."/>
        </authorList>
    </citation>
    <scope>NUCLEOTIDE SEQUENCE [LARGE SCALE GENOMIC DNA]</scope>
    <source>
        <strain evidence="6">KCTC 22644</strain>
    </source>
</reference>
<dbReference type="Proteomes" id="UP000245020">
    <property type="component" value="Unassembled WGS sequence"/>
</dbReference>
<dbReference type="AlphaFoldDB" id="A0A2U2ACG8"/>
<dbReference type="GO" id="GO:0005524">
    <property type="term" value="F:ATP binding"/>
    <property type="evidence" value="ECO:0007669"/>
    <property type="project" value="UniProtKB-KW"/>
</dbReference>
<dbReference type="Pfam" id="PF01923">
    <property type="entry name" value="Cob_adeno_trans"/>
    <property type="match status" value="1"/>
</dbReference>
<evidence type="ECO:0000256" key="1">
    <source>
        <dbReference type="ARBA" id="ARBA00022679"/>
    </source>
</evidence>
<evidence type="ECO:0000313" key="6">
    <source>
        <dbReference type="Proteomes" id="UP000245020"/>
    </source>
</evidence>
<dbReference type="OrthoDB" id="306726at2"/>
<evidence type="ECO:0000256" key="3">
    <source>
        <dbReference type="ARBA" id="ARBA00022840"/>
    </source>
</evidence>
<dbReference type="InterPro" id="IPR036451">
    <property type="entry name" value="CblAdoTrfase-like_sf"/>
</dbReference>
<keyword evidence="2" id="KW-0547">Nucleotide-binding</keyword>
<comment type="caution">
    <text evidence="5">The sequence shown here is derived from an EMBL/GenBank/DDBJ whole genome shotgun (WGS) entry which is preliminary data.</text>
</comment>
<keyword evidence="1 5" id="KW-0808">Transferase</keyword>
<feature type="domain" description="Cobalamin adenosyltransferase-like" evidence="4">
    <location>
        <begin position="107"/>
        <end position="264"/>
    </location>
</feature>
<dbReference type="PIRSF" id="PIRSF012294">
    <property type="entry name" value="ATR_EutT"/>
    <property type="match status" value="1"/>
</dbReference>
<organism evidence="5 6">
    <name type="scientific">Ignatzschineria ureiclastica</name>
    <dbReference type="NCBI Taxonomy" id="472582"/>
    <lineage>
        <taxon>Bacteria</taxon>
        <taxon>Pseudomonadati</taxon>
        <taxon>Pseudomonadota</taxon>
        <taxon>Gammaproteobacteria</taxon>
        <taxon>Cardiobacteriales</taxon>
        <taxon>Ignatzschineriaceae</taxon>
        <taxon>Ignatzschineria</taxon>
    </lineage>
</organism>
<protein>
    <submittedName>
        <fullName evidence="5">Ethanolamine utilization cob(I)yrinic acid a,c-diamide adenosyltransferase EutT</fullName>
    </submittedName>
</protein>
<dbReference type="GO" id="GO:0006580">
    <property type="term" value="P:ethanolamine metabolic process"/>
    <property type="evidence" value="ECO:0007669"/>
    <property type="project" value="InterPro"/>
</dbReference>
<dbReference type="SUPFAM" id="SSF89028">
    <property type="entry name" value="Cobalamin adenosyltransferase-like"/>
    <property type="match status" value="1"/>
</dbReference>
<keyword evidence="3" id="KW-0067">ATP-binding</keyword>
<dbReference type="InterPro" id="IPR016030">
    <property type="entry name" value="CblAdoTrfase-like"/>
</dbReference>
<keyword evidence="6" id="KW-1185">Reference proteome</keyword>
<evidence type="ECO:0000313" key="5">
    <source>
        <dbReference type="EMBL" id="PWD80362.1"/>
    </source>
</evidence>
<evidence type="ECO:0000259" key="4">
    <source>
        <dbReference type="Pfam" id="PF01923"/>
    </source>
</evidence>
<gene>
    <name evidence="5" type="ORF">DC083_08560</name>
</gene>
<dbReference type="GO" id="GO:0009236">
    <property type="term" value="P:cobalamin biosynthetic process"/>
    <property type="evidence" value="ECO:0007669"/>
    <property type="project" value="InterPro"/>
</dbReference>
<dbReference type="RefSeq" id="WP_109189806.1">
    <property type="nucleotide sequence ID" value="NZ_BMYA01000004.1"/>
</dbReference>
<evidence type="ECO:0000256" key="2">
    <source>
        <dbReference type="ARBA" id="ARBA00022741"/>
    </source>
</evidence>
<sequence length="290" mass="32750">MGLFVTEDWLRANYSLSDGTEIHLPADCRLTPAARTLISDHHLVIKYLDEQGRLFVEKSAEERINEPDELLVQSGEGVILKPVHGLTSQDHYEEASCQLCQQGVHKKPDTMTHLNAHTLVSKADPRLAFRAKLDSTIAVAVWLQGEISTEAQGWLSDIRSVLGNIMRADAMDEPLPHFVIGGLDEKAIHRLSHSPLPYLEHDHIVPSVEHGRDVRLLNLLRTSIRECEIAAAQIFIDRDFRVIRPDLMQGLNRLSSAVYVLMLLCLRLTQNKPWLTKEALLQALTLKDER</sequence>
<dbReference type="Gene3D" id="1.20.1200.10">
    <property type="entry name" value="Cobalamin adenosyltransferase-like"/>
    <property type="match status" value="1"/>
</dbReference>
<accession>A0A2U2ACG8</accession>
<name>A0A2U2ACG8_9GAMM</name>
<dbReference type="GO" id="GO:0008817">
    <property type="term" value="F:corrinoid adenosyltransferase activity"/>
    <property type="evidence" value="ECO:0007669"/>
    <property type="project" value="InterPro"/>
</dbReference>